<evidence type="ECO:0000313" key="1">
    <source>
        <dbReference type="EMBL" id="JAQ84744.1"/>
    </source>
</evidence>
<name>A0A146SVT5_FUNHE</name>
<sequence length="63" mass="7132">MVTDLKNCTTFWIAAQHSVSLHRPVAADCQVSWLKESCCTFPLLTSQNLLYGNISSFRQTKLK</sequence>
<proteinExistence type="predicted"/>
<dbReference type="AlphaFoldDB" id="A0A146SVT5"/>
<organism evidence="1">
    <name type="scientific">Fundulus heteroclitus</name>
    <name type="common">Killifish</name>
    <name type="synonym">Mummichog</name>
    <dbReference type="NCBI Taxonomy" id="8078"/>
    <lineage>
        <taxon>Eukaryota</taxon>
        <taxon>Metazoa</taxon>
        <taxon>Chordata</taxon>
        <taxon>Craniata</taxon>
        <taxon>Vertebrata</taxon>
        <taxon>Euteleostomi</taxon>
        <taxon>Actinopterygii</taxon>
        <taxon>Neopterygii</taxon>
        <taxon>Teleostei</taxon>
        <taxon>Neoteleostei</taxon>
        <taxon>Acanthomorphata</taxon>
        <taxon>Ovalentaria</taxon>
        <taxon>Atherinomorphae</taxon>
        <taxon>Cyprinodontiformes</taxon>
        <taxon>Fundulidae</taxon>
        <taxon>Fundulus</taxon>
    </lineage>
</organism>
<protein>
    <submittedName>
        <fullName evidence="1">Uncharacterized protein</fullName>
    </submittedName>
</protein>
<reference evidence="1" key="1">
    <citation type="submission" date="2015-01" db="EMBL/GenBank/DDBJ databases">
        <title>EvidentialGene: Evidence-directed Construction of Complete mRNA Transcriptomes without Genomes.</title>
        <authorList>
            <person name="Gilbert D.G."/>
        </authorList>
    </citation>
    <scope>NUCLEOTIDE SEQUENCE</scope>
</reference>
<accession>A0A146SVT5</accession>
<dbReference type="EMBL" id="GCES01117722">
    <property type="protein sequence ID" value="JAQ68600.1"/>
    <property type="molecule type" value="Transcribed_RNA"/>
</dbReference>
<dbReference type="EMBL" id="GCES01101578">
    <property type="protein sequence ID" value="JAQ84744.1"/>
    <property type="molecule type" value="Transcribed_RNA"/>
</dbReference>